<comment type="caution">
    <text evidence="1">The sequence shown here is derived from an EMBL/GenBank/DDBJ whole genome shotgun (WGS) entry which is preliminary data.</text>
</comment>
<name>A0A0A1YZE0_PSEFL</name>
<reference evidence="1 2" key="1">
    <citation type="journal article" date="2013" name="Genome Announc.">
        <title>Draft Genome Sequence of Pseudomonas fluorescens LMG 5329, a White Line-Inducing Principle-Producing Bioindicator for the Mushroom Pathogen Pseudomonas tolaasii.</title>
        <authorList>
            <person name="Ghequire M.G."/>
            <person name="Rokni-Zadeh H."/>
            <person name="Zarrineh P."/>
            <person name="De Mot R."/>
        </authorList>
    </citation>
    <scope>NUCLEOTIDE SEQUENCE [LARGE SCALE GENOMIC DNA]</scope>
    <source>
        <strain evidence="1 2">LMG 5329</strain>
    </source>
</reference>
<dbReference type="RefSeq" id="WP_038848265.1">
    <property type="nucleotide sequence ID" value="NZ_ASGY01000146.1"/>
</dbReference>
<dbReference type="AlphaFoldDB" id="A0A0A1YZE0"/>
<dbReference type="OrthoDB" id="6989800at2"/>
<accession>A0A0A1YZE0</accession>
<proteinExistence type="predicted"/>
<evidence type="ECO:0000313" key="2">
    <source>
        <dbReference type="Proteomes" id="UP000030060"/>
    </source>
</evidence>
<dbReference type="Proteomes" id="UP000030060">
    <property type="component" value="Unassembled WGS sequence"/>
</dbReference>
<sequence>MPNKAYTVLSGSFRRPDNSLVDQGGVVELPDDVAERFRHQLEVVVVEYGPAPSVGAEPGRKAAKVSPDA</sequence>
<protein>
    <submittedName>
        <fullName evidence="1">Uncharacterized protein</fullName>
    </submittedName>
</protein>
<gene>
    <name evidence="1" type="ORF">K814_0120055</name>
</gene>
<dbReference type="EMBL" id="ASGY01000146">
    <property type="protein sequence ID" value="KGE66211.1"/>
    <property type="molecule type" value="Genomic_DNA"/>
</dbReference>
<organism evidence="1 2">
    <name type="scientific">Pseudomonas fluorescens LMG 5329</name>
    <dbReference type="NCBI Taxonomy" id="1324332"/>
    <lineage>
        <taxon>Bacteria</taxon>
        <taxon>Pseudomonadati</taxon>
        <taxon>Pseudomonadota</taxon>
        <taxon>Gammaproteobacteria</taxon>
        <taxon>Pseudomonadales</taxon>
        <taxon>Pseudomonadaceae</taxon>
        <taxon>Pseudomonas</taxon>
    </lineage>
</organism>
<evidence type="ECO:0000313" key="1">
    <source>
        <dbReference type="EMBL" id="KGE66211.1"/>
    </source>
</evidence>